<gene>
    <name evidence="3" type="ORF">OLEA9_A070920</name>
</gene>
<keyword evidence="4" id="KW-1185">Reference proteome</keyword>
<evidence type="ECO:0000259" key="2">
    <source>
        <dbReference type="PROSITE" id="PS50197"/>
    </source>
</evidence>
<comment type="caution">
    <text evidence="3">The sequence shown here is derived from an EMBL/GenBank/DDBJ whole genome shotgun (WGS) entry which is preliminary data.</text>
</comment>
<dbReference type="SMART" id="SM01026">
    <property type="entry name" value="Beach"/>
    <property type="match status" value="1"/>
</dbReference>
<evidence type="ECO:0000313" key="3">
    <source>
        <dbReference type="EMBL" id="CAA3027023.1"/>
    </source>
</evidence>
<dbReference type="Gene3D" id="1.10.1540.10">
    <property type="entry name" value="BEACH domain"/>
    <property type="match status" value="1"/>
</dbReference>
<dbReference type="OrthoDB" id="26681at2759"/>
<reference evidence="3 4" key="1">
    <citation type="submission" date="2019-12" db="EMBL/GenBank/DDBJ databases">
        <authorList>
            <person name="Alioto T."/>
            <person name="Alioto T."/>
            <person name="Gomez Garrido J."/>
        </authorList>
    </citation>
    <scope>NUCLEOTIDE SEQUENCE [LARGE SCALE GENOMIC DNA]</scope>
</reference>
<dbReference type="Gramene" id="OE9A070920T1">
    <property type="protein sequence ID" value="OE9A070920C1"/>
    <property type="gene ID" value="OE9A070920"/>
</dbReference>
<protein>
    <recommendedName>
        <fullName evidence="2">BEACH domain-containing protein</fullName>
    </recommendedName>
</protein>
<evidence type="ECO:0000313" key="4">
    <source>
        <dbReference type="Proteomes" id="UP000594638"/>
    </source>
</evidence>
<sequence length="174" mass="19281">MERGTSSHNLDLYNPASHGDPSKPIGALNADRLKKFQERYSNFDDQLQGGNFDHAERMFPDTATTWNGVLEDLGGVKELDPQLFYLPEVFTNENSIGFGATQRGGKLDSVQLPPWPDNPRDFIHKHLMALESEHVSVHLHEWIDHMIGSGVGMEIGWNDSANVGGSTVTGLARI</sequence>
<dbReference type="Pfam" id="PF02138">
    <property type="entry name" value="Beach"/>
    <property type="match status" value="1"/>
</dbReference>
<feature type="domain" description="BEACH" evidence="2">
    <location>
        <begin position="1"/>
        <end position="174"/>
    </location>
</feature>
<dbReference type="PROSITE" id="PS50197">
    <property type="entry name" value="BEACH"/>
    <property type="match status" value="1"/>
</dbReference>
<dbReference type="AlphaFoldDB" id="A0A8S0V0Z9"/>
<dbReference type="Proteomes" id="UP000594638">
    <property type="component" value="Unassembled WGS sequence"/>
</dbReference>
<proteinExistence type="predicted"/>
<feature type="region of interest" description="Disordered" evidence="1">
    <location>
        <begin position="1"/>
        <end position="26"/>
    </location>
</feature>
<accession>A0A8S0V0Z9</accession>
<dbReference type="EMBL" id="CACTIH010009184">
    <property type="protein sequence ID" value="CAA3027023.1"/>
    <property type="molecule type" value="Genomic_DNA"/>
</dbReference>
<dbReference type="InterPro" id="IPR036372">
    <property type="entry name" value="BEACH_dom_sf"/>
</dbReference>
<dbReference type="PANTHER" id="PTHR13743">
    <property type="entry name" value="BEIGE/BEACH-RELATED"/>
    <property type="match status" value="1"/>
</dbReference>
<dbReference type="InterPro" id="IPR050865">
    <property type="entry name" value="BEACH_Domain"/>
</dbReference>
<dbReference type="InterPro" id="IPR000409">
    <property type="entry name" value="BEACH_dom"/>
</dbReference>
<organism evidence="3 4">
    <name type="scientific">Olea europaea subsp. europaea</name>
    <dbReference type="NCBI Taxonomy" id="158383"/>
    <lineage>
        <taxon>Eukaryota</taxon>
        <taxon>Viridiplantae</taxon>
        <taxon>Streptophyta</taxon>
        <taxon>Embryophyta</taxon>
        <taxon>Tracheophyta</taxon>
        <taxon>Spermatophyta</taxon>
        <taxon>Magnoliopsida</taxon>
        <taxon>eudicotyledons</taxon>
        <taxon>Gunneridae</taxon>
        <taxon>Pentapetalae</taxon>
        <taxon>asterids</taxon>
        <taxon>lamiids</taxon>
        <taxon>Lamiales</taxon>
        <taxon>Oleaceae</taxon>
        <taxon>Oleeae</taxon>
        <taxon>Olea</taxon>
    </lineage>
</organism>
<name>A0A8S0V0Z9_OLEEU</name>
<dbReference type="SUPFAM" id="SSF81837">
    <property type="entry name" value="BEACH domain"/>
    <property type="match status" value="1"/>
</dbReference>
<dbReference type="PANTHER" id="PTHR13743:SF157">
    <property type="entry name" value="BEACH DOMAIN-CONTAINING PROTEIN C2"/>
    <property type="match status" value="1"/>
</dbReference>
<evidence type="ECO:0000256" key="1">
    <source>
        <dbReference type="SAM" id="MobiDB-lite"/>
    </source>
</evidence>